<proteinExistence type="predicted"/>
<keyword evidence="2" id="KW-0548">Nucleotidyltransferase</keyword>
<dbReference type="GO" id="GO:0016779">
    <property type="term" value="F:nucleotidyltransferase activity"/>
    <property type="evidence" value="ECO:0007669"/>
    <property type="project" value="UniProtKB-KW"/>
</dbReference>
<protein>
    <submittedName>
        <fullName evidence="2">Phosphatidate cytidylyltransferase</fullName>
    </submittedName>
</protein>
<gene>
    <name evidence="2" type="ORF">C7B77_04055</name>
</gene>
<feature type="transmembrane region" description="Helical" evidence="1">
    <location>
        <begin position="121"/>
        <end position="141"/>
    </location>
</feature>
<evidence type="ECO:0000313" key="2">
    <source>
        <dbReference type="EMBL" id="PSB58607.1"/>
    </source>
</evidence>
<name>A0A2T1GL74_9CYAN</name>
<dbReference type="OrthoDB" id="8149352at2"/>
<comment type="caution">
    <text evidence="2">The sequence shown here is derived from an EMBL/GenBank/DDBJ whole genome shotgun (WGS) entry which is preliminary data.</text>
</comment>
<keyword evidence="1" id="KW-0812">Transmembrane</keyword>
<feature type="transmembrane region" description="Helical" evidence="1">
    <location>
        <begin position="12"/>
        <end position="32"/>
    </location>
</feature>
<evidence type="ECO:0000313" key="3">
    <source>
        <dbReference type="Proteomes" id="UP000238937"/>
    </source>
</evidence>
<keyword evidence="1" id="KW-0472">Membrane</keyword>
<dbReference type="AlphaFoldDB" id="A0A2T1GL74"/>
<accession>A0A2T1GL74</accession>
<keyword evidence="3" id="KW-1185">Reference proteome</keyword>
<organism evidence="2 3">
    <name type="scientific">Chamaesiphon polymorphus CCALA 037</name>
    <dbReference type="NCBI Taxonomy" id="2107692"/>
    <lineage>
        <taxon>Bacteria</taxon>
        <taxon>Bacillati</taxon>
        <taxon>Cyanobacteriota</taxon>
        <taxon>Cyanophyceae</taxon>
        <taxon>Gomontiellales</taxon>
        <taxon>Chamaesiphonaceae</taxon>
        <taxon>Chamaesiphon</taxon>
    </lineage>
</organism>
<dbReference type="EMBL" id="PVWO01000029">
    <property type="protein sequence ID" value="PSB58607.1"/>
    <property type="molecule type" value="Genomic_DNA"/>
</dbReference>
<sequence length="234" mass="25248">MQMIFADSNLWLRIATVPVYVGAIVLTAELLHRYTDTAPEQVRKIVHIGTGNVIILAWLLDLPAWVGITSGILAAIITLISYRLPILPGVNSVGRKSLGTFFYAVSIGIVTAVFWNLNLPYFGVIGILIMAWGDGLAAIIGQRFGKHPYTIFGNTKSWEGTLTMLVVSYAIVSLVLLTVNGNTWQTWVVGIPVAIVATGVESIAQWGLDNLTVPLSSAGLAFLVDRFLASSAHL</sequence>
<feature type="transmembrane region" description="Helical" evidence="1">
    <location>
        <begin position="66"/>
        <end position="86"/>
    </location>
</feature>
<reference evidence="2 3" key="1">
    <citation type="submission" date="2018-03" db="EMBL/GenBank/DDBJ databases">
        <title>The ancient ancestry and fast evolution of plastids.</title>
        <authorList>
            <person name="Moore K.R."/>
            <person name="Magnabosco C."/>
            <person name="Momper L."/>
            <person name="Gold D.A."/>
            <person name="Bosak T."/>
            <person name="Fournier G.P."/>
        </authorList>
    </citation>
    <scope>NUCLEOTIDE SEQUENCE [LARGE SCALE GENOMIC DNA]</scope>
    <source>
        <strain evidence="2 3">CCALA 037</strain>
    </source>
</reference>
<dbReference type="PANTHER" id="PTHR31303">
    <property type="entry name" value="CTP-DEPENDENT DIACYLGLYCEROL KINASE 1"/>
    <property type="match status" value="1"/>
</dbReference>
<feature type="transmembrane region" description="Helical" evidence="1">
    <location>
        <begin position="187"/>
        <end position="208"/>
    </location>
</feature>
<evidence type="ECO:0000256" key="1">
    <source>
        <dbReference type="SAM" id="Phobius"/>
    </source>
</evidence>
<dbReference type="InterPro" id="IPR037997">
    <property type="entry name" value="Dgk1-like"/>
</dbReference>
<dbReference type="GO" id="GO:0004143">
    <property type="term" value="F:ATP-dependent diacylglycerol kinase activity"/>
    <property type="evidence" value="ECO:0007669"/>
    <property type="project" value="InterPro"/>
</dbReference>
<feature type="transmembrane region" description="Helical" evidence="1">
    <location>
        <begin position="98"/>
        <end position="115"/>
    </location>
</feature>
<dbReference type="Proteomes" id="UP000238937">
    <property type="component" value="Unassembled WGS sequence"/>
</dbReference>
<keyword evidence="1" id="KW-1133">Transmembrane helix</keyword>
<dbReference type="PANTHER" id="PTHR31303:SF1">
    <property type="entry name" value="CTP-DEPENDENT DIACYLGLYCEROL KINASE 1"/>
    <property type="match status" value="1"/>
</dbReference>
<feature type="transmembrane region" description="Helical" evidence="1">
    <location>
        <begin position="162"/>
        <end position="181"/>
    </location>
</feature>
<keyword evidence="2" id="KW-0808">Transferase</keyword>
<dbReference type="RefSeq" id="WP_106300575.1">
    <property type="nucleotide sequence ID" value="NZ_PVWO01000029.1"/>
</dbReference>